<reference evidence="1" key="2">
    <citation type="submission" date="2019-07" db="EMBL/GenBank/DDBJ databases">
        <authorList>
            <person name="Seetharam A."/>
            <person name="Woodhouse M."/>
            <person name="Cannon E."/>
        </authorList>
    </citation>
    <scope>NUCLEOTIDE SEQUENCE [LARGE SCALE GENOMIC DNA]</scope>
    <source>
        <strain evidence="1">cv. B73</strain>
    </source>
</reference>
<evidence type="ECO:0000313" key="1">
    <source>
        <dbReference type="EnsemblPlants" id="Zm00001eb031440_P001"/>
    </source>
</evidence>
<dbReference type="InParanoid" id="A0A804LRQ1"/>
<organism evidence="1 2">
    <name type="scientific">Zea mays</name>
    <name type="common">Maize</name>
    <dbReference type="NCBI Taxonomy" id="4577"/>
    <lineage>
        <taxon>Eukaryota</taxon>
        <taxon>Viridiplantae</taxon>
        <taxon>Streptophyta</taxon>
        <taxon>Embryophyta</taxon>
        <taxon>Tracheophyta</taxon>
        <taxon>Spermatophyta</taxon>
        <taxon>Magnoliopsida</taxon>
        <taxon>Liliopsida</taxon>
        <taxon>Poales</taxon>
        <taxon>Poaceae</taxon>
        <taxon>PACMAD clade</taxon>
        <taxon>Panicoideae</taxon>
        <taxon>Andropogonodae</taxon>
        <taxon>Andropogoneae</taxon>
        <taxon>Tripsacinae</taxon>
        <taxon>Zea</taxon>
    </lineage>
</organism>
<reference evidence="1" key="3">
    <citation type="submission" date="2021-05" db="UniProtKB">
        <authorList>
            <consortium name="EnsemblPlants"/>
        </authorList>
    </citation>
    <scope>IDENTIFICATION</scope>
    <source>
        <strain evidence="1">cv. B73</strain>
    </source>
</reference>
<accession>A0A804LRQ1</accession>
<keyword evidence="2" id="KW-1185">Reference proteome</keyword>
<evidence type="ECO:0000313" key="2">
    <source>
        <dbReference type="Proteomes" id="UP000007305"/>
    </source>
</evidence>
<proteinExistence type="predicted"/>
<dbReference type="Proteomes" id="UP000007305">
    <property type="component" value="Chromosome 1"/>
</dbReference>
<dbReference type="Gramene" id="Zm00001eb031440_T001">
    <property type="protein sequence ID" value="Zm00001eb031440_P001"/>
    <property type="gene ID" value="Zm00001eb031440"/>
</dbReference>
<name>A0A804LRQ1_MAIZE</name>
<dbReference type="EnsemblPlants" id="Zm00001eb031440_T001">
    <property type="protein sequence ID" value="Zm00001eb031440_P001"/>
    <property type="gene ID" value="Zm00001eb031440"/>
</dbReference>
<dbReference type="AlphaFoldDB" id="A0A804LRQ1"/>
<reference evidence="2" key="1">
    <citation type="submission" date="2015-12" db="EMBL/GenBank/DDBJ databases">
        <title>Update maize B73 reference genome by single molecule sequencing technologies.</title>
        <authorList>
            <consortium name="Maize Genome Sequencing Project"/>
            <person name="Ware D."/>
        </authorList>
    </citation>
    <scope>NUCLEOTIDE SEQUENCE [LARGE SCALE GENOMIC DNA]</scope>
    <source>
        <strain evidence="2">cv. B73</strain>
    </source>
</reference>
<sequence>MDEPRRRLMVRHYDGNGDIFDEQPVFDEGPVFVEEPLIDLESSGFESYAPFNYSFYCLSHVIDVMASKVATLDEVPPAAVVWDGDSLAGHGLQGVSLEKLVEMPFQDEQSRECTGAQAEIIEEKPPKADENHVLDDRQLQPPILEASPSCNTVEMQNVMQHEASASSQGSLTSFEGELTSYGDSVQAIGEHQLVVSEESLEECKRDDVKRNIQDVVKSDGGYVLDCREF</sequence>
<protein>
    <submittedName>
        <fullName evidence="1">Uncharacterized protein</fullName>
    </submittedName>
</protein>